<protein>
    <recommendedName>
        <fullName evidence="4">Secreted protein</fullName>
    </recommendedName>
</protein>
<dbReference type="EMBL" id="JAAEDL010000007">
    <property type="protein sequence ID" value="MBR0680678.1"/>
    <property type="molecule type" value="Genomic_DNA"/>
</dbReference>
<evidence type="ECO:0000256" key="1">
    <source>
        <dbReference type="SAM" id="SignalP"/>
    </source>
</evidence>
<gene>
    <name evidence="2" type="ORF">GXW74_09275</name>
</gene>
<name>A0A9X9XAE2_9PROT</name>
<feature type="signal peptide" evidence="1">
    <location>
        <begin position="1"/>
        <end position="18"/>
    </location>
</feature>
<dbReference type="RefSeq" id="WP_211846207.1">
    <property type="nucleotide sequence ID" value="NZ_JAAEDL010000007.1"/>
</dbReference>
<accession>A0A9X9XAE2</accession>
<reference evidence="2" key="2">
    <citation type="journal article" date="2021" name="Syst. Appl. Microbiol.">
        <title>Roseomonas hellenica sp. nov., isolated from roots of wild-growing Alkanna tinctoria.</title>
        <authorList>
            <person name="Rat A."/>
            <person name="Naranjo H.D."/>
            <person name="Lebbe L."/>
            <person name="Cnockaert M."/>
            <person name="Krigas N."/>
            <person name="Grigoriadou K."/>
            <person name="Maloupa E."/>
            <person name="Willems A."/>
        </authorList>
    </citation>
    <scope>NUCLEOTIDE SEQUENCE</scope>
    <source>
        <strain evidence="2">LMG 31228</strain>
    </source>
</reference>
<reference evidence="2" key="1">
    <citation type="submission" date="2020-01" db="EMBL/GenBank/DDBJ databases">
        <authorList>
            <person name="Rat A."/>
        </authorList>
    </citation>
    <scope>NUCLEOTIDE SEQUENCE</scope>
    <source>
        <strain evidence="2">LMG 31228</strain>
    </source>
</reference>
<dbReference type="Proteomes" id="UP001138709">
    <property type="component" value="Unassembled WGS sequence"/>
</dbReference>
<dbReference type="AlphaFoldDB" id="A0A9X9XAE2"/>
<organism evidence="2 3">
    <name type="scientific">Neoroseomonas eburnea</name>
    <dbReference type="NCBI Taxonomy" id="1346889"/>
    <lineage>
        <taxon>Bacteria</taxon>
        <taxon>Pseudomonadati</taxon>
        <taxon>Pseudomonadota</taxon>
        <taxon>Alphaproteobacteria</taxon>
        <taxon>Acetobacterales</taxon>
        <taxon>Acetobacteraceae</taxon>
        <taxon>Neoroseomonas</taxon>
    </lineage>
</organism>
<keyword evidence="3" id="KW-1185">Reference proteome</keyword>
<evidence type="ECO:0000313" key="2">
    <source>
        <dbReference type="EMBL" id="MBR0680678.1"/>
    </source>
</evidence>
<proteinExistence type="predicted"/>
<comment type="caution">
    <text evidence="2">The sequence shown here is derived from an EMBL/GenBank/DDBJ whole genome shotgun (WGS) entry which is preliminary data.</text>
</comment>
<evidence type="ECO:0000313" key="3">
    <source>
        <dbReference type="Proteomes" id="UP001138709"/>
    </source>
</evidence>
<sequence>MIALSLAFLLQAVPPPFAQLVSTMMFGVTARPIEYVVPAPPALPAAPPAEDCRCGIPSSPRGPR</sequence>
<keyword evidence="1" id="KW-0732">Signal</keyword>
<feature type="chain" id="PRO_5040959209" description="Secreted protein" evidence="1">
    <location>
        <begin position="19"/>
        <end position="64"/>
    </location>
</feature>
<evidence type="ECO:0008006" key="4">
    <source>
        <dbReference type="Google" id="ProtNLM"/>
    </source>
</evidence>